<organism evidence="1 2">
    <name type="scientific">Plicaturopsis crispa FD-325 SS-3</name>
    <dbReference type="NCBI Taxonomy" id="944288"/>
    <lineage>
        <taxon>Eukaryota</taxon>
        <taxon>Fungi</taxon>
        <taxon>Dikarya</taxon>
        <taxon>Basidiomycota</taxon>
        <taxon>Agaricomycotina</taxon>
        <taxon>Agaricomycetes</taxon>
        <taxon>Agaricomycetidae</taxon>
        <taxon>Amylocorticiales</taxon>
        <taxon>Amylocorticiaceae</taxon>
        <taxon>Plicatura</taxon>
        <taxon>Plicaturopsis crispa</taxon>
    </lineage>
</organism>
<evidence type="ECO:0000313" key="1">
    <source>
        <dbReference type="EMBL" id="KII83097.1"/>
    </source>
</evidence>
<proteinExistence type="predicted"/>
<dbReference type="EMBL" id="KN832583">
    <property type="protein sequence ID" value="KII83097.1"/>
    <property type="molecule type" value="Genomic_DNA"/>
</dbReference>
<keyword evidence="2" id="KW-1185">Reference proteome</keyword>
<name>A0A0C9SPX9_PLICR</name>
<gene>
    <name evidence="1" type="ORF">PLICRDRAFT_83855</name>
</gene>
<accession>A0A0C9SPX9</accession>
<dbReference type="Proteomes" id="UP000053263">
    <property type="component" value="Unassembled WGS sequence"/>
</dbReference>
<sequence>FGVYKTVDKKVHPVSGTFPEEARVHRTIPVDPLLSLPELTPTPPDFEPTDKLTSERMEMLEVNHKGFLWPEEEKLFKWILRLNEDALAFTDQDRGTFSESYFTPYIIPTVPHKPWECRNLPIPPGIRTKV</sequence>
<dbReference type="OrthoDB" id="5599163at2759"/>
<protein>
    <submittedName>
        <fullName evidence="1">Uncharacterized protein</fullName>
    </submittedName>
</protein>
<feature type="non-terminal residue" evidence="1">
    <location>
        <position position="130"/>
    </location>
</feature>
<evidence type="ECO:0000313" key="2">
    <source>
        <dbReference type="Proteomes" id="UP000053263"/>
    </source>
</evidence>
<feature type="non-terminal residue" evidence="1">
    <location>
        <position position="1"/>
    </location>
</feature>
<dbReference type="AlphaFoldDB" id="A0A0C9SPX9"/>
<dbReference type="HOGENOM" id="CLU_092523_0_1_1"/>
<reference evidence="1 2" key="1">
    <citation type="submission" date="2014-06" db="EMBL/GenBank/DDBJ databases">
        <title>Evolutionary Origins and Diversification of the Mycorrhizal Mutualists.</title>
        <authorList>
            <consortium name="DOE Joint Genome Institute"/>
            <consortium name="Mycorrhizal Genomics Consortium"/>
            <person name="Kohler A."/>
            <person name="Kuo A."/>
            <person name="Nagy L.G."/>
            <person name="Floudas D."/>
            <person name="Copeland A."/>
            <person name="Barry K.W."/>
            <person name="Cichocki N."/>
            <person name="Veneault-Fourrey C."/>
            <person name="LaButti K."/>
            <person name="Lindquist E.A."/>
            <person name="Lipzen A."/>
            <person name="Lundell T."/>
            <person name="Morin E."/>
            <person name="Murat C."/>
            <person name="Riley R."/>
            <person name="Ohm R."/>
            <person name="Sun H."/>
            <person name="Tunlid A."/>
            <person name="Henrissat B."/>
            <person name="Grigoriev I.V."/>
            <person name="Hibbett D.S."/>
            <person name="Martin F."/>
        </authorList>
    </citation>
    <scope>NUCLEOTIDE SEQUENCE [LARGE SCALE GENOMIC DNA]</scope>
    <source>
        <strain evidence="1 2">FD-325 SS-3</strain>
    </source>
</reference>